<reference evidence="1 2" key="1">
    <citation type="journal article" date="2019" name="Nat. Ecol. Evol.">
        <title>Megaphylogeny resolves global patterns of mushroom evolution.</title>
        <authorList>
            <person name="Varga T."/>
            <person name="Krizsan K."/>
            <person name="Foldi C."/>
            <person name="Dima B."/>
            <person name="Sanchez-Garcia M."/>
            <person name="Sanchez-Ramirez S."/>
            <person name="Szollosi G.J."/>
            <person name="Szarkandi J.G."/>
            <person name="Papp V."/>
            <person name="Albert L."/>
            <person name="Andreopoulos W."/>
            <person name="Angelini C."/>
            <person name="Antonin V."/>
            <person name="Barry K.W."/>
            <person name="Bougher N.L."/>
            <person name="Buchanan P."/>
            <person name="Buyck B."/>
            <person name="Bense V."/>
            <person name="Catcheside P."/>
            <person name="Chovatia M."/>
            <person name="Cooper J."/>
            <person name="Damon W."/>
            <person name="Desjardin D."/>
            <person name="Finy P."/>
            <person name="Geml J."/>
            <person name="Haridas S."/>
            <person name="Hughes K."/>
            <person name="Justo A."/>
            <person name="Karasinski D."/>
            <person name="Kautmanova I."/>
            <person name="Kiss B."/>
            <person name="Kocsube S."/>
            <person name="Kotiranta H."/>
            <person name="LaButti K.M."/>
            <person name="Lechner B.E."/>
            <person name="Liimatainen K."/>
            <person name="Lipzen A."/>
            <person name="Lukacs Z."/>
            <person name="Mihaltcheva S."/>
            <person name="Morgado L.N."/>
            <person name="Niskanen T."/>
            <person name="Noordeloos M.E."/>
            <person name="Ohm R.A."/>
            <person name="Ortiz-Santana B."/>
            <person name="Ovrebo C."/>
            <person name="Racz N."/>
            <person name="Riley R."/>
            <person name="Savchenko A."/>
            <person name="Shiryaev A."/>
            <person name="Soop K."/>
            <person name="Spirin V."/>
            <person name="Szebenyi C."/>
            <person name="Tomsovsky M."/>
            <person name="Tulloss R.E."/>
            <person name="Uehling J."/>
            <person name="Grigoriev I.V."/>
            <person name="Vagvolgyi C."/>
            <person name="Papp T."/>
            <person name="Martin F.M."/>
            <person name="Miettinen O."/>
            <person name="Hibbett D.S."/>
            <person name="Nagy L.G."/>
        </authorList>
    </citation>
    <scope>NUCLEOTIDE SEQUENCE [LARGE SCALE GENOMIC DNA]</scope>
    <source>
        <strain evidence="1 2">CBS 166.37</strain>
    </source>
</reference>
<evidence type="ECO:0000313" key="2">
    <source>
        <dbReference type="Proteomes" id="UP000308652"/>
    </source>
</evidence>
<dbReference type="OrthoDB" id="2998779at2759"/>
<accession>A0A5C3M1Q9</accession>
<gene>
    <name evidence="1" type="ORF">BDQ12DRAFT_631228</name>
</gene>
<protein>
    <submittedName>
        <fullName evidence="1">Uncharacterized protein</fullName>
    </submittedName>
</protein>
<organism evidence="1 2">
    <name type="scientific">Crucibulum laeve</name>
    <dbReference type="NCBI Taxonomy" id="68775"/>
    <lineage>
        <taxon>Eukaryota</taxon>
        <taxon>Fungi</taxon>
        <taxon>Dikarya</taxon>
        <taxon>Basidiomycota</taxon>
        <taxon>Agaricomycotina</taxon>
        <taxon>Agaricomycetes</taxon>
        <taxon>Agaricomycetidae</taxon>
        <taxon>Agaricales</taxon>
        <taxon>Agaricineae</taxon>
        <taxon>Nidulariaceae</taxon>
        <taxon>Crucibulum</taxon>
    </lineage>
</organism>
<keyword evidence="2" id="KW-1185">Reference proteome</keyword>
<dbReference type="AlphaFoldDB" id="A0A5C3M1Q9"/>
<name>A0A5C3M1Q9_9AGAR</name>
<proteinExistence type="predicted"/>
<evidence type="ECO:0000313" key="1">
    <source>
        <dbReference type="EMBL" id="TFK38068.1"/>
    </source>
</evidence>
<dbReference type="EMBL" id="ML213604">
    <property type="protein sequence ID" value="TFK38068.1"/>
    <property type="molecule type" value="Genomic_DNA"/>
</dbReference>
<sequence length="256" mass="29364">MLSLSVVCRAAHDLLIPVFYHSTTFPTAAKLSAFISTHNVLEERLRSRFLLVENVYIGHTPSIRGDLDYTSTVWPITAIGQLFWLCRHIKRLTLLYLNARKWPKIAHTIPSTLESLAIGPIHGHFTPQSLCQQPPLRHFTSIHTPMSDAEVLDTATYPTMRRFRRIFDPNGMDAMLALDQIDLLKDSTSLEQSEIVICGSEEATNAAYVLAKMKLMEMGLEGNKWVVIDPEFRVSWIRLLYNEFQNYRKEYILQVT</sequence>
<dbReference type="Proteomes" id="UP000308652">
    <property type="component" value="Unassembled WGS sequence"/>
</dbReference>